<accession>A0A4P6L6Z9</accession>
<dbReference type="EMBL" id="CP035913">
    <property type="protein sequence ID" value="QBE67501.1"/>
    <property type="molecule type" value="Genomic_DNA"/>
</dbReference>
<dbReference type="Pfam" id="PF01261">
    <property type="entry name" value="AP_endonuc_2"/>
    <property type="match status" value="1"/>
</dbReference>
<evidence type="ECO:0000313" key="2">
    <source>
        <dbReference type="EMBL" id="QBE67501.1"/>
    </source>
</evidence>
<dbReference type="PANTHER" id="PTHR12110">
    <property type="entry name" value="HYDROXYPYRUVATE ISOMERASE"/>
    <property type="match status" value="1"/>
</dbReference>
<feature type="domain" description="Xylose isomerase-like TIM barrel" evidence="1">
    <location>
        <begin position="27"/>
        <end position="278"/>
    </location>
</feature>
<dbReference type="GO" id="GO:0016853">
    <property type="term" value="F:isomerase activity"/>
    <property type="evidence" value="ECO:0007669"/>
    <property type="project" value="UniProtKB-KW"/>
</dbReference>
<dbReference type="InterPro" id="IPR013022">
    <property type="entry name" value="Xyl_isomerase-like_TIM-brl"/>
</dbReference>
<name>A0A4P6L6Z9_9BURK</name>
<dbReference type="InterPro" id="IPR050312">
    <property type="entry name" value="IolE/XylAMocC-like"/>
</dbReference>
<protein>
    <submittedName>
        <fullName evidence="2">Sugar phosphate isomerase/epimerase</fullName>
    </submittedName>
</protein>
<reference evidence="2 3" key="1">
    <citation type="submission" date="2019-02" db="EMBL/GenBank/DDBJ databases">
        <title>Draft Genome Sequences of Six Type Strains of the Genus Massilia.</title>
        <authorList>
            <person name="Miess H."/>
            <person name="Frediansyhah A."/>
            <person name="Gross H."/>
        </authorList>
    </citation>
    <scope>NUCLEOTIDE SEQUENCE [LARGE SCALE GENOMIC DNA]</scope>
    <source>
        <strain evidence="2 3">DSM 17473</strain>
    </source>
</reference>
<gene>
    <name evidence="2" type="ORF">EWM63_25050</name>
</gene>
<evidence type="ECO:0000259" key="1">
    <source>
        <dbReference type="Pfam" id="PF01261"/>
    </source>
</evidence>
<sequence>MDHWRIDTPQGQLSQYTSVKRFDAFLKQISAIGFEAIETFDFHLGPLRELFGSLEEARAFMQERGIDRVLSLFHAVMYDERQSAPHVRATHDHIFNYAQHIMRSSQGLGVENFIVMPAGLYYDVEPVTDDKLRACAELWNRVGKMTLEYGVKTCCHHEFFCGIRSAEQLRKFYEWTDPRYVFLCLDTAQHVIAGVDPIDLYLKLHDRCGGFHMKDTKHVDLAGDYRRKPDAEVMAPTTPRWFHEMGTPGGLVDFPALMAAMKECGYEGWVGVEHDKADVGGGNYPESTALSAWYIQHVLKKIYA</sequence>
<dbReference type="Gene3D" id="3.20.20.150">
    <property type="entry name" value="Divalent-metal-dependent TIM barrel enzymes"/>
    <property type="match status" value="1"/>
</dbReference>
<evidence type="ECO:0000313" key="3">
    <source>
        <dbReference type="Proteomes" id="UP000290637"/>
    </source>
</evidence>
<dbReference type="SUPFAM" id="SSF51658">
    <property type="entry name" value="Xylose isomerase-like"/>
    <property type="match status" value="1"/>
</dbReference>
<proteinExistence type="predicted"/>
<dbReference type="Proteomes" id="UP000290637">
    <property type="component" value="Chromosome"/>
</dbReference>
<dbReference type="AlphaFoldDB" id="A0A4P6L6Z9"/>
<keyword evidence="3" id="KW-1185">Reference proteome</keyword>
<organism evidence="2 3">
    <name type="scientific">Pseudoduganella lutea</name>
    <dbReference type="NCBI Taxonomy" id="321985"/>
    <lineage>
        <taxon>Bacteria</taxon>
        <taxon>Pseudomonadati</taxon>
        <taxon>Pseudomonadota</taxon>
        <taxon>Betaproteobacteria</taxon>
        <taxon>Burkholderiales</taxon>
        <taxon>Oxalobacteraceae</taxon>
        <taxon>Telluria group</taxon>
        <taxon>Pseudoduganella</taxon>
    </lineage>
</organism>
<dbReference type="InterPro" id="IPR036237">
    <property type="entry name" value="Xyl_isomerase-like_sf"/>
</dbReference>
<dbReference type="KEGG" id="plue:EWM63_25050"/>
<dbReference type="PANTHER" id="PTHR12110:SF41">
    <property type="entry name" value="INOSOSE DEHYDRATASE"/>
    <property type="match status" value="1"/>
</dbReference>
<keyword evidence="2" id="KW-0413">Isomerase</keyword>
<dbReference type="OrthoDB" id="9804047at2"/>